<proteinExistence type="predicted"/>
<protein>
    <submittedName>
        <fullName evidence="1">Uncharacterized protein</fullName>
    </submittedName>
</protein>
<name>A0A9P3LLL8_9APHY</name>
<evidence type="ECO:0000313" key="2">
    <source>
        <dbReference type="Proteomes" id="UP000703269"/>
    </source>
</evidence>
<accession>A0A9P3LLL8</accession>
<comment type="caution">
    <text evidence="1">The sequence shown here is derived from an EMBL/GenBank/DDBJ whole genome shotgun (WGS) entry which is preliminary data.</text>
</comment>
<dbReference type="EMBL" id="BPQB01000087">
    <property type="protein sequence ID" value="GJE98442.1"/>
    <property type="molecule type" value="Genomic_DNA"/>
</dbReference>
<sequence>MAAAQAQVTQPQTASFTQFAFNVPQFQPMAVPATAQAGAAYFGAAQAQQTAAPARPQSAPPTQARLVPVDPSRMDADDVVWLDGRPYDKRAFADSLTPQMRAELARKTDDAFPTRKVPWIKWHVLCTYGFDPDDYPEAALAIERGVRHRVGEEVLPPLKDDSPSFQALILGETKERCRKMYKRWGKGKRSYTCEDVDDYVRPRHPCGHEILPDCPVHGHNAMHSPVSPHCHKHGHGAMHSAGWPGTPVSAHGVGTYQGFPAAQDGFSPRTAPLSTGYAFTAQQTMPATFTWPGLVPGSVPGLHSGHGWTFA</sequence>
<reference evidence="1 2" key="1">
    <citation type="submission" date="2021-08" db="EMBL/GenBank/DDBJ databases">
        <title>Draft Genome Sequence of Phanerochaete sordida strain YK-624.</title>
        <authorList>
            <person name="Mori T."/>
            <person name="Dohra H."/>
            <person name="Suzuki T."/>
            <person name="Kawagishi H."/>
            <person name="Hirai H."/>
        </authorList>
    </citation>
    <scope>NUCLEOTIDE SEQUENCE [LARGE SCALE GENOMIC DNA]</scope>
    <source>
        <strain evidence="1 2">YK-624</strain>
    </source>
</reference>
<organism evidence="1 2">
    <name type="scientific">Phanerochaete sordida</name>
    <dbReference type="NCBI Taxonomy" id="48140"/>
    <lineage>
        <taxon>Eukaryota</taxon>
        <taxon>Fungi</taxon>
        <taxon>Dikarya</taxon>
        <taxon>Basidiomycota</taxon>
        <taxon>Agaricomycotina</taxon>
        <taxon>Agaricomycetes</taxon>
        <taxon>Polyporales</taxon>
        <taxon>Phanerochaetaceae</taxon>
        <taxon>Phanerochaete</taxon>
    </lineage>
</organism>
<dbReference type="AlphaFoldDB" id="A0A9P3LLL8"/>
<gene>
    <name evidence="1" type="ORF">PsYK624_146720</name>
</gene>
<evidence type="ECO:0000313" key="1">
    <source>
        <dbReference type="EMBL" id="GJE98442.1"/>
    </source>
</evidence>
<dbReference type="Proteomes" id="UP000703269">
    <property type="component" value="Unassembled WGS sequence"/>
</dbReference>
<dbReference type="OrthoDB" id="10608219at2759"/>
<keyword evidence="2" id="KW-1185">Reference proteome</keyword>